<organism evidence="1 2">
    <name type="scientific">Sphaerochaeta pleomorpha (strain ATCC BAA-1885 / DSM 22778 / Grapes)</name>
    <dbReference type="NCBI Taxonomy" id="158190"/>
    <lineage>
        <taxon>Bacteria</taxon>
        <taxon>Pseudomonadati</taxon>
        <taxon>Spirochaetota</taxon>
        <taxon>Spirochaetia</taxon>
        <taxon>Spirochaetales</taxon>
        <taxon>Sphaerochaetaceae</taxon>
        <taxon>Sphaerochaeta</taxon>
    </lineage>
</organism>
<dbReference type="Proteomes" id="UP000005632">
    <property type="component" value="Chromosome"/>
</dbReference>
<evidence type="ECO:0000313" key="2">
    <source>
        <dbReference type="Proteomes" id="UP000005632"/>
    </source>
</evidence>
<dbReference type="STRING" id="158190.SpiGrapes_1479"/>
<dbReference type="RefSeq" id="WP_014270138.1">
    <property type="nucleotide sequence ID" value="NC_016633.1"/>
</dbReference>
<accession>G8QV54</accession>
<dbReference type="KEGG" id="sgp:SpiGrapes_1479"/>
<dbReference type="eggNOG" id="COG2755">
    <property type="taxonomic scope" value="Bacteria"/>
</dbReference>
<protein>
    <submittedName>
        <fullName evidence="1">Lysophospholipase L1-like esterase</fullName>
    </submittedName>
</protein>
<name>G8QV54_SPHPG</name>
<dbReference type="CDD" id="cd00229">
    <property type="entry name" value="SGNH_hydrolase"/>
    <property type="match status" value="1"/>
</dbReference>
<reference evidence="1 2" key="1">
    <citation type="submission" date="2011-11" db="EMBL/GenBank/DDBJ databases">
        <title>Complete sequence of Spirochaeta sp. grapes.</title>
        <authorList>
            <consortium name="US DOE Joint Genome Institute"/>
            <person name="Lucas S."/>
            <person name="Han J."/>
            <person name="Lapidus A."/>
            <person name="Cheng J.-F."/>
            <person name="Goodwin L."/>
            <person name="Pitluck S."/>
            <person name="Peters L."/>
            <person name="Ovchinnikova G."/>
            <person name="Munk A.C."/>
            <person name="Detter J.C."/>
            <person name="Han C."/>
            <person name="Tapia R."/>
            <person name="Land M."/>
            <person name="Hauser L."/>
            <person name="Kyrpides N."/>
            <person name="Ivanova N."/>
            <person name="Pagani I."/>
            <person name="Ritalahtilisa K."/>
            <person name="Loeffler F."/>
            <person name="Woyke T."/>
        </authorList>
    </citation>
    <scope>NUCLEOTIDE SEQUENCE [LARGE SCALE GENOMIC DNA]</scope>
    <source>
        <strain evidence="2">ATCC BAA-1885 / DSM 22778 / Grapes</strain>
    </source>
</reference>
<evidence type="ECO:0000313" key="1">
    <source>
        <dbReference type="EMBL" id="AEV29290.1"/>
    </source>
</evidence>
<dbReference type="EMBL" id="CP003155">
    <property type="protein sequence ID" value="AEV29290.1"/>
    <property type="molecule type" value="Genomic_DNA"/>
</dbReference>
<dbReference type="AlphaFoldDB" id="G8QV54"/>
<proteinExistence type="predicted"/>
<dbReference type="InterPro" id="IPR036514">
    <property type="entry name" value="SGNH_hydro_sf"/>
</dbReference>
<dbReference type="SUPFAM" id="SSF52266">
    <property type="entry name" value="SGNH hydrolase"/>
    <property type="match status" value="1"/>
</dbReference>
<dbReference type="GO" id="GO:0016788">
    <property type="term" value="F:hydrolase activity, acting on ester bonds"/>
    <property type="evidence" value="ECO:0007669"/>
    <property type="project" value="UniProtKB-ARBA"/>
</dbReference>
<gene>
    <name evidence="1" type="ordered locus">SpiGrapes_1479</name>
</gene>
<dbReference type="InterPro" id="IPR032588">
    <property type="entry name" value="Lipase_GDSL_lke"/>
</dbReference>
<keyword evidence="2" id="KW-1185">Reference proteome</keyword>
<dbReference type="Pfam" id="PF16255">
    <property type="entry name" value="Lipase_GDSL_lke"/>
    <property type="match status" value="1"/>
</dbReference>
<dbReference type="Gene3D" id="3.40.50.1110">
    <property type="entry name" value="SGNH hydrolase"/>
    <property type="match status" value="1"/>
</dbReference>
<dbReference type="HOGENOM" id="CLU_1194251_0_0_12"/>
<sequence>MKFSTFSILGDSISTFAGFIPSQNEAFYPRIGYDVTEVDQTWWRLLEKETSLHLVANESYSGSRVSKTGARPVWTSFLSDKRQANLESETIIIFGGTNDYGQENPASLAVFSAAYEELVATMLANHQQSELFFCTPLQRTDRAIDEPNSQGWNQKELAETIRTCLKRHEKAHLIDLASYPIQQGDGLLQDQLHPTKEGMRLLCRLIKKSLECY</sequence>